<evidence type="ECO:0000256" key="1">
    <source>
        <dbReference type="SAM" id="Phobius"/>
    </source>
</evidence>
<keyword evidence="4" id="KW-1185">Reference proteome</keyword>
<dbReference type="FunFam" id="2.70.70.10:FF:000006">
    <property type="entry name" value="M23 family peptidase"/>
    <property type="match status" value="1"/>
</dbReference>
<dbReference type="Gene3D" id="2.70.70.10">
    <property type="entry name" value="Glucose Permease (Domain IIA)"/>
    <property type="match status" value="1"/>
</dbReference>
<keyword evidence="1" id="KW-1133">Transmembrane helix</keyword>
<name>A1APM2_PELPD</name>
<evidence type="ECO:0000313" key="3">
    <source>
        <dbReference type="EMBL" id="ABK99292.1"/>
    </source>
</evidence>
<accession>A1APM2</accession>
<dbReference type="InterPro" id="IPR011055">
    <property type="entry name" value="Dup_hybrid_motif"/>
</dbReference>
<dbReference type="eggNOG" id="COG0739">
    <property type="taxonomic scope" value="Bacteria"/>
</dbReference>
<dbReference type="AlphaFoldDB" id="A1APM2"/>
<dbReference type="CDD" id="cd12797">
    <property type="entry name" value="M23_peptidase"/>
    <property type="match status" value="1"/>
</dbReference>
<dbReference type="Pfam" id="PF01551">
    <property type="entry name" value="Peptidase_M23"/>
    <property type="match status" value="1"/>
</dbReference>
<sequence>MFMCLSEISPSDKPLLASQATNLRRCTAFHGIAFSLAISVALSLLFPVRSHGDVYRFVTVDGVETFTDAPVNKQARVIIRERTRKEGEKTRGEKRHDISLDEVMAKTVQAAVNPRQQSFGTTEPRLPLTGGVITSGVGMRIDPIDGTPRLHNGIDIAVREGTPVTAIAPGMVIYSGMRSGYGNTVLVEHDNGLVTLYAHNSRLLVSNGQLVDNSTVIAHSGNTGRSTGPHLHFEAWQAGVNMTPVFMPNSGKRLPLASGRTEIRFHREIMADGSILFTNIHSPVR</sequence>
<dbReference type="SUPFAM" id="SSF51261">
    <property type="entry name" value="Duplicated hybrid motif"/>
    <property type="match status" value="1"/>
</dbReference>
<evidence type="ECO:0000259" key="2">
    <source>
        <dbReference type="Pfam" id="PF01551"/>
    </source>
</evidence>
<dbReference type="GO" id="GO:0004222">
    <property type="term" value="F:metalloendopeptidase activity"/>
    <property type="evidence" value="ECO:0007669"/>
    <property type="project" value="TreeGrafter"/>
</dbReference>
<keyword evidence="1" id="KW-0472">Membrane</keyword>
<evidence type="ECO:0000313" key="4">
    <source>
        <dbReference type="Proteomes" id="UP000006732"/>
    </source>
</evidence>
<protein>
    <submittedName>
        <fullName evidence="3">Peptidase M23B</fullName>
    </submittedName>
</protein>
<gene>
    <name evidence="3" type="ordered locus">Ppro_1678</name>
</gene>
<dbReference type="EMBL" id="CP000482">
    <property type="protein sequence ID" value="ABK99292.1"/>
    <property type="molecule type" value="Genomic_DNA"/>
</dbReference>
<dbReference type="STRING" id="338966.Ppro_1678"/>
<dbReference type="PANTHER" id="PTHR21666:SF270">
    <property type="entry name" value="MUREIN HYDROLASE ACTIVATOR ENVC"/>
    <property type="match status" value="1"/>
</dbReference>
<organism evidence="3 4">
    <name type="scientific">Pelobacter propionicus (strain DSM 2379 / NBRC 103807 / OttBd1)</name>
    <dbReference type="NCBI Taxonomy" id="338966"/>
    <lineage>
        <taxon>Bacteria</taxon>
        <taxon>Pseudomonadati</taxon>
        <taxon>Thermodesulfobacteriota</taxon>
        <taxon>Desulfuromonadia</taxon>
        <taxon>Desulfuromonadales</taxon>
        <taxon>Desulfuromonadaceae</taxon>
        <taxon>Pelobacter</taxon>
    </lineage>
</organism>
<dbReference type="InterPro" id="IPR016047">
    <property type="entry name" value="M23ase_b-sheet_dom"/>
</dbReference>
<reference evidence="3 4" key="1">
    <citation type="submission" date="2006-10" db="EMBL/GenBank/DDBJ databases">
        <title>Complete sequence of chromosome of Pelobacter propionicus DSM 2379.</title>
        <authorList>
            <consortium name="US DOE Joint Genome Institute"/>
            <person name="Copeland A."/>
            <person name="Lucas S."/>
            <person name="Lapidus A."/>
            <person name="Barry K."/>
            <person name="Detter J.C."/>
            <person name="Glavina del Rio T."/>
            <person name="Hammon N."/>
            <person name="Israni S."/>
            <person name="Dalin E."/>
            <person name="Tice H."/>
            <person name="Pitluck S."/>
            <person name="Saunders E."/>
            <person name="Brettin T."/>
            <person name="Bruce D."/>
            <person name="Han C."/>
            <person name="Tapia R."/>
            <person name="Schmutz J."/>
            <person name="Larimer F."/>
            <person name="Land M."/>
            <person name="Hauser L."/>
            <person name="Kyrpides N."/>
            <person name="Kim E."/>
            <person name="Lovley D."/>
            <person name="Richardson P."/>
        </authorList>
    </citation>
    <scope>NUCLEOTIDE SEQUENCE [LARGE SCALE GENOMIC DNA]</scope>
    <source>
        <strain evidence="4">DSM 2379 / NBRC 103807 / OttBd1</strain>
    </source>
</reference>
<dbReference type="Proteomes" id="UP000006732">
    <property type="component" value="Chromosome"/>
</dbReference>
<keyword evidence="1" id="KW-0812">Transmembrane</keyword>
<proteinExistence type="predicted"/>
<dbReference type="InterPro" id="IPR050570">
    <property type="entry name" value="Cell_wall_metabolism_enzyme"/>
</dbReference>
<feature type="transmembrane region" description="Helical" evidence="1">
    <location>
        <begin position="28"/>
        <end position="48"/>
    </location>
</feature>
<dbReference type="KEGG" id="ppd:Ppro_1678"/>
<dbReference type="HOGENOM" id="CLU_1123292_0_0_7"/>
<dbReference type="PANTHER" id="PTHR21666">
    <property type="entry name" value="PEPTIDASE-RELATED"/>
    <property type="match status" value="1"/>
</dbReference>
<feature type="domain" description="M23ase beta-sheet core" evidence="2">
    <location>
        <begin position="150"/>
        <end position="244"/>
    </location>
</feature>